<dbReference type="GeneID" id="22912659"/>
<dbReference type="VEuPathDB" id="CryptoDB:GNI_072950"/>
<evidence type="ECO:0000256" key="1">
    <source>
        <dbReference type="SAM" id="MobiDB-lite"/>
    </source>
</evidence>
<comment type="caution">
    <text evidence="2">The sequence shown here is derived from an EMBL/GenBank/DDBJ whole genome shotgun (WGS) entry which is preliminary data.</text>
</comment>
<evidence type="ECO:0000313" key="2">
    <source>
        <dbReference type="EMBL" id="EZG66987.1"/>
    </source>
</evidence>
<dbReference type="Gene3D" id="3.40.50.300">
    <property type="entry name" value="P-loop containing nucleotide triphosphate hydrolases"/>
    <property type="match status" value="1"/>
</dbReference>
<dbReference type="AlphaFoldDB" id="A0A023B772"/>
<name>A0A023B772_GRENI</name>
<evidence type="ECO:0000313" key="3">
    <source>
        <dbReference type="Proteomes" id="UP000019763"/>
    </source>
</evidence>
<dbReference type="RefSeq" id="XP_011130374.1">
    <property type="nucleotide sequence ID" value="XM_011132072.1"/>
</dbReference>
<dbReference type="OrthoDB" id="10265971at2759"/>
<sequence length="672" mass="74757">MESVTKSGIKSVTTSVTKSKAKAERSSGRAVVAGPRTPQRWQDLAHGRPVLERVRESLERCRLSDEFRLLVVKGSSGCGKSLAVRLLCEELVIPVVEVNLYNSYHELLDETTGLLGSTDSASAGSTVDRIAMALARYRVKAAEVLSRSEHRVALWLRGLSTEIHTGGHRTYREALLKGLEMLQPDKRLFVIILVTLGRNSESNDANWIQTQLTGSGIGCDVILFPEPSQQMVQRVAKYTYNNQVSKEDVEKVYLETDKGDIRQVLRKLDYHLFRRAAGEGQGLSVGEEGKTDSWIHPSHLVAKFIRAKRIPADLLADRRLVTKEEYRTMVEGYRQASLVLRHRRCLRVPPHLAVWHTSFSTAPVFPWKLGTWYVELNDLKAEEYLEEVLQDLRTIPSGITPPLEGTPELGGGLDDLFDRTSRHRGVAGILPVPLRAVCLWNLKRTPGLKLLTELEGKPQGSDLLGGGSRDIGRPRDPVRSGHLVGAVDPSLRVGRGSLWEEANETLRVLPDQQYGVLLDLMVSQVPHFYTSLEDCAKLYESFAQVDVWYNRVWDDLSERCYVLALAGGVLMTEPVGAAQRRFGGLSNAFTNINQRHLDASATATRQSLPRSKMKADGMYPDRMYPGGMYPDGMFVSNAAVTKTTTAKQSVLEFKPALAPVLTLCCDDIEDLT</sequence>
<keyword evidence="3" id="KW-1185">Reference proteome</keyword>
<dbReference type="Proteomes" id="UP000019763">
    <property type="component" value="Unassembled WGS sequence"/>
</dbReference>
<dbReference type="EMBL" id="AFNH02000548">
    <property type="protein sequence ID" value="EZG66987.1"/>
    <property type="molecule type" value="Genomic_DNA"/>
</dbReference>
<dbReference type="Pfam" id="PF03215">
    <property type="entry name" value="Rad17"/>
    <property type="match status" value="1"/>
</dbReference>
<reference evidence="2" key="1">
    <citation type="submission" date="2013-12" db="EMBL/GenBank/DDBJ databases">
        <authorList>
            <person name="Omoto C.K."/>
            <person name="Sibley D."/>
            <person name="Venepally P."/>
            <person name="Hadjithomas M."/>
            <person name="Karamycheva S."/>
            <person name="Brunk B."/>
            <person name="Roos D."/>
            <person name="Caler E."/>
            <person name="Lorenzi H."/>
        </authorList>
    </citation>
    <scope>NUCLEOTIDE SEQUENCE</scope>
</reference>
<feature type="compositionally biased region" description="Polar residues" evidence="1">
    <location>
        <begin position="1"/>
        <end position="18"/>
    </location>
</feature>
<gene>
    <name evidence="2" type="ORF">GNI_072950</name>
</gene>
<proteinExistence type="predicted"/>
<feature type="region of interest" description="Disordered" evidence="1">
    <location>
        <begin position="1"/>
        <end position="36"/>
    </location>
</feature>
<organism evidence="2 3">
    <name type="scientific">Gregarina niphandrodes</name>
    <name type="common">Septate eugregarine</name>
    <dbReference type="NCBI Taxonomy" id="110365"/>
    <lineage>
        <taxon>Eukaryota</taxon>
        <taxon>Sar</taxon>
        <taxon>Alveolata</taxon>
        <taxon>Apicomplexa</taxon>
        <taxon>Conoidasida</taxon>
        <taxon>Gregarinasina</taxon>
        <taxon>Eugregarinorida</taxon>
        <taxon>Gregarinidae</taxon>
        <taxon>Gregarina</taxon>
    </lineage>
</organism>
<protein>
    <submittedName>
        <fullName evidence="2">Rad17 cell cycle checkpoint protein</fullName>
    </submittedName>
</protein>
<dbReference type="InterPro" id="IPR027417">
    <property type="entry name" value="P-loop_NTPase"/>
</dbReference>
<dbReference type="SUPFAM" id="SSF52540">
    <property type="entry name" value="P-loop containing nucleoside triphosphate hydrolases"/>
    <property type="match status" value="1"/>
</dbReference>
<accession>A0A023B772</accession>